<evidence type="ECO:0000313" key="7">
    <source>
        <dbReference type="EMBL" id="MBA0124114.1"/>
    </source>
</evidence>
<feature type="domain" description="4Fe-4S Mo/W bis-MGD-type" evidence="6">
    <location>
        <begin position="7"/>
        <end position="63"/>
    </location>
</feature>
<accession>A0A837ZVJ7</accession>
<name>A0A837ZVJ7_9PSEU</name>
<dbReference type="Pfam" id="PF01568">
    <property type="entry name" value="Molydop_binding"/>
    <property type="match status" value="1"/>
</dbReference>
<dbReference type="CDD" id="cd02782">
    <property type="entry name" value="MopB_CT_1"/>
    <property type="match status" value="1"/>
</dbReference>
<dbReference type="Gene3D" id="2.20.25.90">
    <property type="entry name" value="ADC-like domains"/>
    <property type="match status" value="1"/>
</dbReference>
<gene>
    <name evidence="7" type="ORF">H0B56_00990</name>
</gene>
<dbReference type="Gene3D" id="2.40.40.20">
    <property type="match status" value="1"/>
</dbReference>
<dbReference type="Proteomes" id="UP000582974">
    <property type="component" value="Unassembled WGS sequence"/>
</dbReference>
<reference evidence="7 8" key="1">
    <citation type="submission" date="2020-07" db="EMBL/GenBank/DDBJ databases">
        <title>Genome of Haloechinothrix sp.</title>
        <authorList>
            <person name="Tang S.-K."/>
            <person name="Yang L."/>
            <person name="Zhu W.-Y."/>
        </authorList>
    </citation>
    <scope>NUCLEOTIDE SEQUENCE [LARGE SCALE GENOMIC DNA]</scope>
    <source>
        <strain evidence="7 8">YIM 98757</strain>
    </source>
</reference>
<keyword evidence="8" id="KW-1185">Reference proteome</keyword>
<evidence type="ECO:0000256" key="5">
    <source>
        <dbReference type="ARBA" id="ARBA00023014"/>
    </source>
</evidence>
<dbReference type="PROSITE" id="PS51669">
    <property type="entry name" value="4FE4S_MOW_BIS_MGD"/>
    <property type="match status" value="1"/>
</dbReference>
<dbReference type="Gene3D" id="3.40.50.740">
    <property type="match status" value="1"/>
</dbReference>
<organism evidence="7 8">
    <name type="scientific">Haloechinothrix aidingensis</name>
    <dbReference type="NCBI Taxonomy" id="2752311"/>
    <lineage>
        <taxon>Bacteria</taxon>
        <taxon>Bacillati</taxon>
        <taxon>Actinomycetota</taxon>
        <taxon>Actinomycetes</taxon>
        <taxon>Pseudonocardiales</taxon>
        <taxon>Pseudonocardiaceae</taxon>
        <taxon>Haloechinothrix</taxon>
    </lineage>
</organism>
<keyword evidence="1" id="KW-0004">4Fe-4S</keyword>
<dbReference type="GO" id="GO:0051539">
    <property type="term" value="F:4 iron, 4 sulfur cluster binding"/>
    <property type="evidence" value="ECO:0007669"/>
    <property type="project" value="UniProtKB-KW"/>
</dbReference>
<dbReference type="InterPro" id="IPR006657">
    <property type="entry name" value="MoPterin_dinucl-bd_dom"/>
</dbReference>
<protein>
    <submittedName>
        <fullName evidence="7">Molybdopterin-dependent oxidoreductase</fullName>
    </submittedName>
</protein>
<evidence type="ECO:0000256" key="2">
    <source>
        <dbReference type="ARBA" id="ARBA00022723"/>
    </source>
</evidence>
<dbReference type="SMART" id="SM00926">
    <property type="entry name" value="Molybdop_Fe4S4"/>
    <property type="match status" value="1"/>
</dbReference>
<proteinExistence type="predicted"/>
<dbReference type="GO" id="GO:0046872">
    <property type="term" value="F:metal ion binding"/>
    <property type="evidence" value="ECO:0007669"/>
    <property type="project" value="UniProtKB-KW"/>
</dbReference>
<dbReference type="PANTHER" id="PTHR43105">
    <property type="entry name" value="RESPIRATORY NITRATE REDUCTASE"/>
    <property type="match status" value="1"/>
</dbReference>
<dbReference type="InterPro" id="IPR006963">
    <property type="entry name" value="Mopterin_OxRdtase_4Fe-4S_dom"/>
</dbReference>
<sequence length="724" mass="78460">MSVQSQQSVHRHTCTLCEAGCGITVSVEGDRVLEVRGDPDDPASRGYICPKATALADLHHDPDRLRHPMVRDGDRWTEVGWEEAFDLVGRRLREIRERHGRDSLGVYQGNPTAHNLGLLTYGQALFRGLGTRNVYSATSVDQLPHMLAAYLMFGHQLLMPVPDIDRTELFVCLGGNPVVSNGSIMTAPDMRTRLKALARRGGRAVVLDPRRTETAELTGEHHFIRPGTDALLLMSLVHVLFTEQLVRTGHLGAYLTGLDRLREAAADFPPERTSDVTGVDPAVARQLARDLAETQRAVLYGRVGTCTQEFGGLNGWLLVAVNALAGNLDTPGGAMFSTPAVDAVPVARWAGHAGSFARYGSRVRGLPEFGGELPVSVLAEEIDTPGDGRIRALVTSAGNPVLSTPNGARLERALDRLDFMVSVDPYLNETTRHADVILPPTSQLERSHYPLALANYAVRNTARYSQAVFRRAADQRHDWEICIGLAAQLFRPGNALLRRAAGLGWRALRALGPERIVAIGLRLGPHGLRRGRHGVSLRKLRERRQGIDLGPLESRLPDRLPGRSSTIALAPAEYLADVARLRERLASAPPDGLVLIGRRQLRSNNSWMHNSPRLVKGRARCTLLMHPDDAAERGLADGEFATLSSRAGRIDVGVEVSDAMMPGVVSLPHGWGHHRPGARLSVAGANPGASINDVTDEYLVDELTGTGAVTGVPVAVHAREAVAG</sequence>
<evidence type="ECO:0000256" key="3">
    <source>
        <dbReference type="ARBA" id="ARBA00023002"/>
    </source>
</evidence>
<keyword evidence="5" id="KW-0411">Iron-sulfur</keyword>
<evidence type="ECO:0000259" key="6">
    <source>
        <dbReference type="PROSITE" id="PS51669"/>
    </source>
</evidence>
<keyword evidence="4" id="KW-0408">Iron</keyword>
<keyword evidence="2" id="KW-0479">Metal-binding</keyword>
<comment type="caution">
    <text evidence="7">The sequence shown here is derived from an EMBL/GenBank/DDBJ whole genome shotgun (WGS) entry which is preliminary data.</text>
</comment>
<dbReference type="EMBL" id="JACCKD010000001">
    <property type="protein sequence ID" value="MBA0124114.1"/>
    <property type="molecule type" value="Genomic_DNA"/>
</dbReference>
<dbReference type="SUPFAM" id="SSF53706">
    <property type="entry name" value="Formate dehydrogenase/DMSO reductase, domains 1-3"/>
    <property type="match status" value="1"/>
</dbReference>
<dbReference type="RefSeq" id="WP_180891019.1">
    <property type="nucleotide sequence ID" value="NZ_JACCKD010000001.1"/>
</dbReference>
<dbReference type="GO" id="GO:0016020">
    <property type="term" value="C:membrane"/>
    <property type="evidence" value="ECO:0007669"/>
    <property type="project" value="TreeGrafter"/>
</dbReference>
<dbReference type="GO" id="GO:0043546">
    <property type="term" value="F:molybdopterin cofactor binding"/>
    <property type="evidence" value="ECO:0007669"/>
    <property type="project" value="InterPro"/>
</dbReference>
<dbReference type="GO" id="GO:0016491">
    <property type="term" value="F:oxidoreductase activity"/>
    <property type="evidence" value="ECO:0007669"/>
    <property type="project" value="UniProtKB-KW"/>
</dbReference>
<dbReference type="InterPro" id="IPR006656">
    <property type="entry name" value="Mopterin_OxRdtase"/>
</dbReference>
<evidence type="ECO:0000256" key="1">
    <source>
        <dbReference type="ARBA" id="ARBA00022485"/>
    </source>
</evidence>
<evidence type="ECO:0000313" key="8">
    <source>
        <dbReference type="Proteomes" id="UP000582974"/>
    </source>
</evidence>
<dbReference type="Pfam" id="PF04879">
    <property type="entry name" value="Molybdop_Fe4S4"/>
    <property type="match status" value="1"/>
</dbReference>
<evidence type="ECO:0000256" key="4">
    <source>
        <dbReference type="ARBA" id="ARBA00023004"/>
    </source>
</evidence>
<dbReference type="PANTHER" id="PTHR43105:SF9">
    <property type="entry name" value="NADPH-FE(3+) OXIDOREDUCTASE SUBUNIT ALPHA"/>
    <property type="match status" value="1"/>
</dbReference>
<dbReference type="InterPro" id="IPR050123">
    <property type="entry name" value="Prok_molybdopt-oxidoreductase"/>
</dbReference>
<dbReference type="Pfam" id="PF00384">
    <property type="entry name" value="Molybdopterin"/>
    <property type="match status" value="1"/>
</dbReference>
<dbReference type="AlphaFoldDB" id="A0A837ZVJ7"/>
<keyword evidence="3" id="KW-0560">Oxidoreductase</keyword>
<dbReference type="Gene3D" id="3.40.228.10">
    <property type="entry name" value="Dimethylsulfoxide Reductase, domain 2"/>
    <property type="match status" value="1"/>
</dbReference>